<evidence type="ECO:0000256" key="1">
    <source>
        <dbReference type="SAM" id="MobiDB-lite"/>
    </source>
</evidence>
<reference evidence="2 3" key="1">
    <citation type="journal article" date="2014" name="PLoS ONE">
        <title>Genome Sequence of Candidatus Nitrososphaera evergladensis from Group I.1b Enriched from Everglades Soil Reveals Novel Genomic Features of the Ammonia-Oxidizing Archaea.</title>
        <authorList>
            <person name="Zhalnina K.V."/>
            <person name="Dias R."/>
            <person name="Leonard M.T."/>
            <person name="Dorr de Quadros P."/>
            <person name="Camargo F.A."/>
            <person name="Drew J.C."/>
            <person name="Farmerie W.G."/>
            <person name="Daroub S.H."/>
            <person name="Triplett E.W."/>
        </authorList>
    </citation>
    <scope>NUCLEOTIDE SEQUENCE [LARGE SCALE GENOMIC DNA]</scope>
    <source>
        <strain evidence="2 3">SR1</strain>
    </source>
</reference>
<dbReference type="AlphaFoldDB" id="A0A075MU19"/>
<dbReference type="EMBL" id="CP007174">
    <property type="protein sequence ID" value="AIF82774.1"/>
    <property type="molecule type" value="Genomic_DNA"/>
</dbReference>
<evidence type="ECO:0000313" key="2">
    <source>
        <dbReference type="EMBL" id="AIF82774.1"/>
    </source>
</evidence>
<keyword evidence="3" id="KW-1185">Reference proteome</keyword>
<dbReference type="KEGG" id="nev:NTE_00694"/>
<dbReference type="HOGENOM" id="CLU_1478848_0_0_2"/>
<sequence>MVLGMKRTISYITLAVVLGLVSNSAITSLAFGQEEPQQTHTWIFVTGPAKYCDENTQVLSDYISSATAYLAYIGRHDIVCFPSAGDVMNVRDNVELIRTLYPDDKMVFTYDLRNPAKDRDFKLFLGTVDSFNHKNSLGKAFISEGWAVSAFSGEVAAHELAHLTTHKDHPPGTDMNDPATWR</sequence>
<evidence type="ECO:0000313" key="3">
    <source>
        <dbReference type="Proteomes" id="UP000028194"/>
    </source>
</evidence>
<feature type="region of interest" description="Disordered" evidence="1">
    <location>
        <begin position="163"/>
        <end position="182"/>
    </location>
</feature>
<dbReference type="Proteomes" id="UP000028194">
    <property type="component" value="Chromosome"/>
</dbReference>
<gene>
    <name evidence="2" type="ORF">NTE_00694</name>
</gene>
<organism evidence="2 3">
    <name type="scientific">Candidatus Nitrososphaera evergladensis SR1</name>
    <dbReference type="NCBI Taxonomy" id="1459636"/>
    <lineage>
        <taxon>Archaea</taxon>
        <taxon>Nitrososphaerota</taxon>
        <taxon>Nitrososphaeria</taxon>
        <taxon>Nitrososphaerales</taxon>
        <taxon>Nitrososphaeraceae</taxon>
        <taxon>Nitrososphaera</taxon>
    </lineage>
</organism>
<name>A0A075MU19_9ARCH</name>
<accession>A0A075MU19</accession>
<proteinExistence type="predicted"/>
<protein>
    <submittedName>
        <fullName evidence="2">Uncharacterized protein</fullName>
    </submittedName>
</protein>